<dbReference type="PANTHER" id="PTHR42792:SF2">
    <property type="entry name" value="FLAGELLIN"/>
    <property type="match status" value="1"/>
</dbReference>
<dbReference type="PANTHER" id="PTHR42792">
    <property type="entry name" value="FLAGELLIN"/>
    <property type="match status" value="1"/>
</dbReference>
<dbReference type="AlphaFoldDB" id="A0A5R8XY66"/>
<dbReference type="EMBL" id="VANU01000006">
    <property type="protein sequence ID" value="TLP36201.1"/>
    <property type="molecule type" value="Genomic_DNA"/>
</dbReference>
<feature type="region of interest" description="Disordered" evidence="4">
    <location>
        <begin position="127"/>
        <end position="148"/>
    </location>
</feature>
<dbReference type="SUPFAM" id="SSF64518">
    <property type="entry name" value="Phase 1 flagellin"/>
    <property type="match status" value="1"/>
</dbReference>
<gene>
    <name evidence="7" type="ORF">FDK22_13100</name>
</gene>
<dbReference type="GO" id="GO:0005198">
    <property type="term" value="F:structural molecule activity"/>
    <property type="evidence" value="ECO:0007669"/>
    <property type="project" value="UniProtKB-UniRule"/>
</dbReference>
<name>A0A5R8XY66_9BACT</name>
<evidence type="ECO:0000259" key="6">
    <source>
        <dbReference type="Pfam" id="PF00700"/>
    </source>
</evidence>
<dbReference type="Gene3D" id="6.10.10.10">
    <property type="entry name" value="Flagellar export chaperone, C-terminal domain"/>
    <property type="match status" value="1"/>
</dbReference>
<accession>A0A5R8XY66</accession>
<feature type="domain" description="Flagellin C-terminal" evidence="6">
    <location>
        <begin position="189"/>
        <end position="271"/>
    </location>
</feature>
<protein>
    <recommendedName>
        <fullName evidence="3">Flagellin</fullName>
    </recommendedName>
</protein>
<proteinExistence type="inferred from homology"/>
<evidence type="ECO:0000256" key="1">
    <source>
        <dbReference type="ARBA" id="ARBA00005709"/>
    </source>
</evidence>
<evidence type="ECO:0000256" key="3">
    <source>
        <dbReference type="RuleBase" id="RU362073"/>
    </source>
</evidence>
<dbReference type="Proteomes" id="UP000308901">
    <property type="component" value="Unassembled WGS sequence"/>
</dbReference>
<dbReference type="InterPro" id="IPR001492">
    <property type="entry name" value="Flagellin"/>
</dbReference>
<feature type="compositionally biased region" description="Low complexity" evidence="4">
    <location>
        <begin position="133"/>
        <end position="142"/>
    </location>
</feature>
<dbReference type="Gene3D" id="1.20.1330.10">
    <property type="entry name" value="f41 fragment of flagellin, N-terminal domain"/>
    <property type="match status" value="1"/>
</dbReference>
<keyword evidence="8" id="KW-1185">Reference proteome</keyword>
<keyword evidence="7" id="KW-0282">Flagellum</keyword>
<dbReference type="InterPro" id="IPR046358">
    <property type="entry name" value="Flagellin_C"/>
</dbReference>
<dbReference type="PRINTS" id="PR00207">
    <property type="entry name" value="FLAGELLIN"/>
</dbReference>
<sequence>MEINNNIQNNQIHYLNANQALNRIATGIKLNSASDDASALSIVQNLQIQSSGISQSIDNVNSGLAALQISDGALTSQSEILDEVKQKLLQASTDTTSQEGRESLLNDIQGLLENFNNIASNTNYNGESLLQNSSTDNSESSSFQIQAGQNSDSLIDTPAIQSNTTGVGLDGLLNQDPATFTSQTARDFLENLDNAIDNVSSFRSDIGSVQNQLQSTSRNLISEFTQTSASSSIIQDIDYAQEVSNFSKQNILAQIGAYGAAQSKNINQAMVTRLLS</sequence>
<feature type="domain" description="Flagellin N-terminal" evidence="5">
    <location>
        <begin position="5"/>
        <end position="135"/>
    </location>
</feature>
<comment type="similarity">
    <text evidence="1 3">Belongs to the bacterial flagellin family.</text>
</comment>
<keyword evidence="2 3" id="KW-0975">Bacterial flagellum</keyword>
<dbReference type="RefSeq" id="WP_138153431.1">
    <property type="nucleotide sequence ID" value="NZ_VANU01000006.1"/>
</dbReference>
<evidence type="ECO:0000313" key="7">
    <source>
        <dbReference type="EMBL" id="TLP36201.1"/>
    </source>
</evidence>
<dbReference type="GO" id="GO:0009288">
    <property type="term" value="C:bacterial-type flagellum"/>
    <property type="evidence" value="ECO:0007669"/>
    <property type="project" value="UniProtKB-SubCell"/>
</dbReference>
<dbReference type="InterPro" id="IPR042187">
    <property type="entry name" value="Flagellin_C_sub2"/>
</dbReference>
<comment type="subcellular location">
    <subcellularLocation>
        <location evidence="3">Secreted</location>
    </subcellularLocation>
    <subcellularLocation>
        <location evidence="3">Bacterial flagellum</location>
    </subcellularLocation>
</comment>
<evidence type="ECO:0000313" key="8">
    <source>
        <dbReference type="Proteomes" id="UP000308901"/>
    </source>
</evidence>
<reference evidence="7 8" key="1">
    <citation type="submission" date="2019-05" db="EMBL/GenBank/DDBJ databases">
        <title>Arcobacter sp. nov., isolated from sea sediment.</title>
        <authorList>
            <person name="Kim W."/>
        </authorList>
    </citation>
    <scope>NUCLEOTIDE SEQUENCE [LARGE SCALE GENOMIC DNA]</scope>
    <source>
        <strain evidence="7 8">CAU 1517</strain>
    </source>
</reference>
<comment type="function">
    <text evidence="3">Flagellin is the subunit protein which polymerizes to form the filaments of bacterial flagella.</text>
</comment>
<dbReference type="Pfam" id="PF00669">
    <property type="entry name" value="Flagellin_N"/>
    <property type="match status" value="1"/>
</dbReference>
<dbReference type="Pfam" id="PF00700">
    <property type="entry name" value="Flagellin_C"/>
    <property type="match status" value="1"/>
</dbReference>
<evidence type="ECO:0000259" key="5">
    <source>
        <dbReference type="Pfam" id="PF00669"/>
    </source>
</evidence>
<keyword evidence="7" id="KW-0966">Cell projection</keyword>
<keyword evidence="7" id="KW-0969">Cilium</keyword>
<evidence type="ECO:0000256" key="4">
    <source>
        <dbReference type="SAM" id="MobiDB-lite"/>
    </source>
</evidence>
<dbReference type="GO" id="GO:0005576">
    <property type="term" value="C:extracellular region"/>
    <property type="evidence" value="ECO:0007669"/>
    <property type="project" value="UniProtKB-SubCell"/>
</dbReference>
<evidence type="ECO:0000256" key="2">
    <source>
        <dbReference type="ARBA" id="ARBA00023143"/>
    </source>
</evidence>
<dbReference type="OrthoDB" id="9796789at2"/>
<keyword evidence="3" id="KW-0964">Secreted</keyword>
<dbReference type="InterPro" id="IPR001029">
    <property type="entry name" value="Flagellin_N"/>
</dbReference>
<comment type="caution">
    <text evidence="7">The sequence shown here is derived from an EMBL/GenBank/DDBJ whole genome shotgun (WGS) entry which is preliminary data.</text>
</comment>
<organism evidence="7 8">
    <name type="scientific">Arcobacter arenosus</name>
    <dbReference type="NCBI Taxonomy" id="2576037"/>
    <lineage>
        <taxon>Bacteria</taxon>
        <taxon>Pseudomonadati</taxon>
        <taxon>Campylobacterota</taxon>
        <taxon>Epsilonproteobacteria</taxon>
        <taxon>Campylobacterales</taxon>
        <taxon>Arcobacteraceae</taxon>
        <taxon>Arcobacter</taxon>
    </lineage>
</organism>